<dbReference type="EMBL" id="UYSU01036185">
    <property type="protein sequence ID" value="VDL97326.1"/>
    <property type="molecule type" value="Genomic_DNA"/>
</dbReference>
<evidence type="ECO:0000313" key="2">
    <source>
        <dbReference type="EMBL" id="VDL97326.1"/>
    </source>
</evidence>
<dbReference type="AlphaFoldDB" id="A0A183T393"/>
<organism evidence="4">
    <name type="scientific">Schistocephalus solidus</name>
    <name type="common">Tapeworm</name>
    <dbReference type="NCBI Taxonomy" id="70667"/>
    <lineage>
        <taxon>Eukaryota</taxon>
        <taxon>Metazoa</taxon>
        <taxon>Spiralia</taxon>
        <taxon>Lophotrochozoa</taxon>
        <taxon>Platyhelminthes</taxon>
        <taxon>Cestoda</taxon>
        <taxon>Eucestoda</taxon>
        <taxon>Diphyllobothriidea</taxon>
        <taxon>Diphyllobothriidae</taxon>
        <taxon>Schistocephalus</taxon>
    </lineage>
</organism>
<accession>A0A183T393</accession>
<evidence type="ECO:0000313" key="4">
    <source>
        <dbReference type="WBParaSite" id="SSLN_0001136401-mRNA-1"/>
    </source>
</evidence>
<name>A0A183T393_SCHSO</name>
<dbReference type="WBParaSite" id="SSLN_0001136401-mRNA-1">
    <property type="protein sequence ID" value="SSLN_0001136401-mRNA-1"/>
    <property type="gene ID" value="SSLN_0001136401"/>
</dbReference>
<feature type="compositionally biased region" description="Low complexity" evidence="1">
    <location>
        <begin position="16"/>
        <end position="25"/>
    </location>
</feature>
<sequence length="223" mass="24602">MNAHRLLTELTRPALSWDSSSSPASGRTAASGDKGRVTMPKKTKETVIAISGSLAVIRLSYPTPGDAPLRIEPSAALKQQTIVRPVSSLFMVHRPRDVLSRVERDSLSEFTVENDLVIVPVYKRSSTVVVNRTDNLQKAKHLLEDGLFYVPCEFNLIKTLTREINAKLLAMENSGATVPMDRRTAKLQETALTQFVGRSSPAQRHSNLQICKVAISISHLSDR</sequence>
<reference evidence="4" key="1">
    <citation type="submission" date="2016-06" db="UniProtKB">
        <authorList>
            <consortium name="WormBaseParasite"/>
        </authorList>
    </citation>
    <scope>IDENTIFICATION</scope>
</reference>
<dbReference type="Proteomes" id="UP000275846">
    <property type="component" value="Unassembled WGS sequence"/>
</dbReference>
<keyword evidence="3" id="KW-1185">Reference proteome</keyword>
<gene>
    <name evidence="2" type="ORF">SSLN_LOCUS10941</name>
</gene>
<proteinExistence type="predicted"/>
<protein>
    <submittedName>
        <fullName evidence="4">PINc domain-containing protein</fullName>
    </submittedName>
</protein>
<evidence type="ECO:0000313" key="3">
    <source>
        <dbReference type="Proteomes" id="UP000275846"/>
    </source>
</evidence>
<reference evidence="2 3" key="2">
    <citation type="submission" date="2018-11" db="EMBL/GenBank/DDBJ databases">
        <authorList>
            <consortium name="Pathogen Informatics"/>
        </authorList>
    </citation>
    <scope>NUCLEOTIDE SEQUENCE [LARGE SCALE GENOMIC DNA]</scope>
    <source>
        <strain evidence="2 3">NST_G2</strain>
    </source>
</reference>
<feature type="region of interest" description="Disordered" evidence="1">
    <location>
        <begin position="16"/>
        <end position="40"/>
    </location>
</feature>
<evidence type="ECO:0000256" key="1">
    <source>
        <dbReference type="SAM" id="MobiDB-lite"/>
    </source>
</evidence>